<gene>
    <name evidence="3" type="ORF">F1559_003719</name>
</gene>
<dbReference type="AlphaFoldDB" id="A0A7J7IDH8"/>
<feature type="compositionally biased region" description="Basic and acidic residues" evidence="1">
    <location>
        <begin position="121"/>
        <end position="132"/>
    </location>
</feature>
<feature type="compositionally biased region" description="Basic and acidic residues" evidence="1">
    <location>
        <begin position="71"/>
        <end position="85"/>
    </location>
</feature>
<feature type="region of interest" description="Disordered" evidence="1">
    <location>
        <begin position="237"/>
        <end position="256"/>
    </location>
</feature>
<comment type="caution">
    <text evidence="3">The sequence shown here is derived from an EMBL/GenBank/DDBJ whole genome shotgun (WGS) entry which is preliminary data.</text>
</comment>
<reference evidence="3 4" key="1">
    <citation type="journal article" date="2020" name="J. Phycol.">
        <title>Comparative genome analysis reveals Cyanidiococcus gen. nov., a new extremophilic red algal genus sister to Cyanidioschyzon (Cyanidioschyzonaceae, Rhodophyta).</title>
        <authorList>
            <person name="Liu S.-L."/>
            <person name="Chiang Y.-R."/>
            <person name="Yoon H.S."/>
            <person name="Fu H.-Y."/>
        </authorList>
    </citation>
    <scope>NUCLEOTIDE SEQUENCE [LARGE SCALE GENOMIC DNA]</scope>
    <source>
        <strain evidence="3 4">THAL066</strain>
    </source>
</reference>
<evidence type="ECO:0000313" key="4">
    <source>
        <dbReference type="Proteomes" id="UP000530660"/>
    </source>
</evidence>
<feature type="compositionally biased region" description="Polar residues" evidence="1">
    <location>
        <begin position="166"/>
        <end position="178"/>
    </location>
</feature>
<keyword evidence="2" id="KW-0472">Membrane</keyword>
<dbReference type="EMBL" id="VWRR01000016">
    <property type="protein sequence ID" value="KAF6001153.1"/>
    <property type="molecule type" value="Genomic_DNA"/>
</dbReference>
<protein>
    <submittedName>
        <fullName evidence="3">Uncharacterized protein</fullName>
    </submittedName>
</protein>
<evidence type="ECO:0000256" key="1">
    <source>
        <dbReference type="SAM" id="MobiDB-lite"/>
    </source>
</evidence>
<name>A0A7J7IDH8_9RHOD</name>
<feature type="transmembrane region" description="Helical" evidence="2">
    <location>
        <begin position="12"/>
        <end position="30"/>
    </location>
</feature>
<evidence type="ECO:0000256" key="2">
    <source>
        <dbReference type="SAM" id="Phobius"/>
    </source>
</evidence>
<dbReference type="PROSITE" id="PS51257">
    <property type="entry name" value="PROKAR_LIPOPROTEIN"/>
    <property type="match status" value="1"/>
</dbReference>
<dbReference type="OrthoDB" id="5813at2759"/>
<feature type="compositionally biased region" description="Basic residues" evidence="1">
    <location>
        <begin position="50"/>
        <end position="61"/>
    </location>
</feature>
<keyword evidence="2" id="KW-0812">Transmembrane</keyword>
<proteinExistence type="predicted"/>
<keyword evidence="2" id="KW-1133">Transmembrane helix</keyword>
<accession>A0A7J7IDH8</accession>
<dbReference type="Proteomes" id="UP000530660">
    <property type="component" value="Unassembled WGS sequence"/>
</dbReference>
<evidence type="ECO:0000313" key="3">
    <source>
        <dbReference type="EMBL" id="KAF6001153.1"/>
    </source>
</evidence>
<sequence>MRTTERTSLFVVVGHGGALSAAASCSALWAPTRRRPQKYRGRIVLLAKSRSNKAKGAKRPPKASSSARALRRSDPDTEPPTEKSDQTNSDAGSSKVDKPPTSMPFAGPIAPYLLRTTGATETREQVSSRDTELESTESLATTAETQETSVKPVARPHERRKGAAGATSSEPSNSNLSVPSDKKATKSSSRKGRNSNKTQARNPSAPKTEESSDERDESVQDPASVLELVRAFRKERQQDKELNSDDSVVSSSRDMTREKLDTDLKRYRIKDVEETAENSYDPVAAILGKGQPSRRFFGTLLGPYLQNSHLVGLFTVLLCAFGYDAGNPLTNLSDDVRDKLRKGLLIVATINFVMALQAYFEARRRKQSTLFWFLKTMVLGGLALRELEENVPLPRKEIGQPSKNAK</sequence>
<keyword evidence="4" id="KW-1185">Reference proteome</keyword>
<feature type="region of interest" description="Disordered" evidence="1">
    <location>
        <begin position="46"/>
        <end position="223"/>
    </location>
</feature>
<organism evidence="3 4">
    <name type="scientific">Cyanidiococcus yangmingshanensis</name>
    <dbReference type="NCBI Taxonomy" id="2690220"/>
    <lineage>
        <taxon>Eukaryota</taxon>
        <taxon>Rhodophyta</taxon>
        <taxon>Bangiophyceae</taxon>
        <taxon>Cyanidiales</taxon>
        <taxon>Cyanidiaceae</taxon>
        <taxon>Cyanidiococcus</taxon>
    </lineage>
</organism>
<feature type="compositionally biased region" description="Low complexity" evidence="1">
    <location>
        <begin position="136"/>
        <end position="149"/>
    </location>
</feature>